<protein>
    <recommendedName>
        <fullName evidence="3">Autophagy protein 5</fullName>
    </recommendedName>
</protein>
<sequence length="204" mass="22088">MAAAFHFAAAQLDLQTTRVRISREGASQPLMWSDVIQLWSTDEPFQHSFSSALAEAKFAQFFFECPPLNAALAPTTPFEYVLKEAPPFRAADPSAFSKHFASATGAVATFPNLGADATLIAPCPAPSPPQTYASLASFVRAASDSQLSALWSALGRAMSAALLREPTSFIWVNTEGSGVPWLHVRLDSQPKYYHHLPYRNTAAA</sequence>
<dbReference type="Proteomes" id="UP001515480">
    <property type="component" value="Unassembled WGS sequence"/>
</dbReference>
<name>A0AB34K830_PRYPA</name>
<dbReference type="InterPro" id="IPR054220">
    <property type="entry name" value="DUF6940"/>
</dbReference>
<dbReference type="AlphaFoldDB" id="A0AB34K830"/>
<dbReference type="EMBL" id="JBGBPQ010000001">
    <property type="protein sequence ID" value="KAL1529418.1"/>
    <property type="molecule type" value="Genomic_DNA"/>
</dbReference>
<proteinExistence type="predicted"/>
<accession>A0AB34K830</accession>
<evidence type="ECO:0008006" key="3">
    <source>
        <dbReference type="Google" id="ProtNLM"/>
    </source>
</evidence>
<evidence type="ECO:0000313" key="1">
    <source>
        <dbReference type="EMBL" id="KAL1529418.1"/>
    </source>
</evidence>
<reference evidence="1 2" key="1">
    <citation type="journal article" date="2024" name="Science">
        <title>Giant polyketide synthase enzymes in the biosynthesis of giant marine polyether toxins.</title>
        <authorList>
            <person name="Fallon T.R."/>
            <person name="Shende V.V."/>
            <person name="Wierzbicki I.H."/>
            <person name="Pendleton A.L."/>
            <person name="Watervoot N.F."/>
            <person name="Auber R.P."/>
            <person name="Gonzalez D.J."/>
            <person name="Wisecaver J.H."/>
            <person name="Moore B.S."/>
        </authorList>
    </citation>
    <scope>NUCLEOTIDE SEQUENCE [LARGE SCALE GENOMIC DNA]</scope>
    <source>
        <strain evidence="1 2">12B1</strain>
    </source>
</reference>
<evidence type="ECO:0000313" key="2">
    <source>
        <dbReference type="Proteomes" id="UP001515480"/>
    </source>
</evidence>
<dbReference type="Pfam" id="PF22086">
    <property type="entry name" value="DUF6940"/>
    <property type="match status" value="1"/>
</dbReference>
<comment type="caution">
    <text evidence="1">The sequence shown here is derived from an EMBL/GenBank/DDBJ whole genome shotgun (WGS) entry which is preliminary data.</text>
</comment>
<keyword evidence="2" id="KW-1185">Reference proteome</keyword>
<organism evidence="1 2">
    <name type="scientific">Prymnesium parvum</name>
    <name type="common">Toxic golden alga</name>
    <dbReference type="NCBI Taxonomy" id="97485"/>
    <lineage>
        <taxon>Eukaryota</taxon>
        <taxon>Haptista</taxon>
        <taxon>Haptophyta</taxon>
        <taxon>Prymnesiophyceae</taxon>
        <taxon>Prymnesiales</taxon>
        <taxon>Prymnesiaceae</taxon>
        <taxon>Prymnesium</taxon>
    </lineage>
</organism>
<gene>
    <name evidence="1" type="ORF">AB1Y20_000367</name>
</gene>